<dbReference type="Proteomes" id="UP000176269">
    <property type="component" value="Unassembled WGS sequence"/>
</dbReference>
<name>A0A1F7K249_9BACT</name>
<evidence type="ECO:0000313" key="2">
    <source>
        <dbReference type="Proteomes" id="UP000176269"/>
    </source>
</evidence>
<accession>A0A1F7K249</accession>
<comment type="caution">
    <text evidence="1">The sequence shown here is derived from an EMBL/GenBank/DDBJ whole genome shotgun (WGS) entry which is preliminary data.</text>
</comment>
<dbReference type="EMBL" id="MGBC01000002">
    <property type="protein sequence ID" value="OGK61932.1"/>
    <property type="molecule type" value="Genomic_DNA"/>
</dbReference>
<reference evidence="1 2" key="1">
    <citation type="journal article" date="2016" name="Nat. Commun.">
        <title>Thousands of microbial genomes shed light on interconnected biogeochemical processes in an aquifer system.</title>
        <authorList>
            <person name="Anantharaman K."/>
            <person name="Brown C.T."/>
            <person name="Hug L.A."/>
            <person name="Sharon I."/>
            <person name="Castelle C.J."/>
            <person name="Probst A.J."/>
            <person name="Thomas B.C."/>
            <person name="Singh A."/>
            <person name="Wilkins M.J."/>
            <person name="Karaoz U."/>
            <person name="Brodie E.L."/>
            <person name="Williams K.H."/>
            <person name="Hubbard S.S."/>
            <person name="Banfield J.F."/>
        </authorList>
    </citation>
    <scope>NUCLEOTIDE SEQUENCE [LARGE SCALE GENOMIC DNA]</scope>
</reference>
<proteinExistence type="predicted"/>
<evidence type="ECO:0000313" key="1">
    <source>
        <dbReference type="EMBL" id="OGK61932.1"/>
    </source>
</evidence>
<dbReference type="AlphaFoldDB" id="A0A1F7K249"/>
<gene>
    <name evidence="1" type="ORF">A3I56_04260</name>
</gene>
<organism evidence="1 2">
    <name type="scientific">Candidatus Roizmanbacteria bacterium RIFCSPLOWO2_02_FULL_43_10</name>
    <dbReference type="NCBI Taxonomy" id="1802078"/>
    <lineage>
        <taxon>Bacteria</taxon>
        <taxon>Candidatus Roizmaniibacteriota</taxon>
    </lineage>
</organism>
<protein>
    <submittedName>
        <fullName evidence="1">Uncharacterized protein</fullName>
    </submittedName>
</protein>
<sequence>MRSPNVLLDWTLLLPTSASVPEILLNKEVMAQVKNQMDMIKDVEENKVISADADMEVVSYEKRRAKKKTKKNFNPVGTT</sequence>